<dbReference type="EMBL" id="CADCWC010000457">
    <property type="protein sequence ID" value="CAA9553610.1"/>
    <property type="molecule type" value="Genomic_DNA"/>
</dbReference>
<gene>
    <name evidence="2" type="ORF">AVDCRST_MAG79-2895</name>
</gene>
<feature type="compositionally biased region" description="Basic residues" evidence="1">
    <location>
        <begin position="8"/>
        <end position="18"/>
    </location>
</feature>
<sequence length="211" mass="23129">ELGVARAQQRHGARAPRRARADHLRGPGARRPDRAAGRSGRVPLATRVPAGPGAHAGPLHDPLDRAVRPAHQPRGPRPGTRDHRPHDLLARDPGAERGGGAARRPAGRHRRRHRDGLPAVAAAVRRRAPARGARDRGRPARRRRVHHLAGQRGRAGRQRRARSALHPRLPGRQPDRGLDRDRGHRPARAGRGPVHRRRGPRVDPLDAGRAL</sequence>
<proteinExistence type="predicted"/>
<feature type="compositionally biased region" description="Basic and acidic residues" evidence="1">
    <location>
        <begin position="200"/>
        <end position="211"/>
    </location>
</feature>
<reference evidence="2" key="1">
    <citation type="submission" date="2020-02" db="EMBL/GenBank/DDBJ databases">
        <authorList>
            <person name="Meier V. D."/>
        </authorList>
    </citation>
    <scope>NUCLEOTIDE SEQUENCE</scope>
    <source>
        <strain evidence="2">AVDCRST_MAG79</strain>
    </source>
</reference>
<feature type="compositionally biased region" description="Basic and acidic residues" evidence="1">
    <location>
        <begin position="79"/>
        <end position="95"/>
    </location>
</feature>
<evidence type="ECO:0000313" key="2">
    <source>
        <dbReference type="EMBL" id="CAA9553610.1"/>
    </source>
</evidence>
<dbReference type="AlphaFoldDB" id="A0A6J4UMU3"/>
<feature type="non-terminal residue" evidence="2">
    <location>
        <position position="211"/>
    </location>
</feature>
<name>A0A6J4UMU3_9ACTN</name>
<organism evidence="2">
    <name type="scientific">uncultured Thermoleophilia bacterium</name>
    <dbReference type="NCBI Taxonomy" id="1497501"/>
    <lineage>
        <taxon>Bacteria</taxon>
        <taxon>Bacillati</taxon>
        <taxon>Actinomycetota</taxon>
        <taxon>Thermoleophilia</taxon>
        <taxon>environmental samples</taxon>
    </lineage>
</organism>
<feature type="compositionally biased region" description="Basic residues" evidence="1">
    <location>
        <begin position="139"/>
        <end position="165"/>
    </location>
</feature>
<feature type="region of interest" description="Disordered" evidence="1">
    <location>
        <begin position="1"/>
        <end position="211"/>
    </location>
</feature>
<feature type="compositionally biased region" description="Basic residues" evidence="1">
    <location>
        <begin position="185"/>
        <end position="199"/>
    </location>
</feature>
<evidence type="ECO:0000256" key="1">
    <source>
        <dbReference type="SAM" id="MobiDB-lite"/>
    </source>
</evidence>
<accession>A0A6J4UMU3</accession>
<feature type="compositionally biased region" description="Basic and acidic residues" evidence="1">
    <location>
        <begin position="19"/>
        <end position="36"/>
    </location>
</feature>
<feature type="non-terminal residue" evidence="2">
    <location>
        <position position="1"/>
    </location>
</feature>
<feature type="compositionally biased region" description="Basic residues" evidence="1">
    <location>
        <begin position="105"/>
        <end position="114"/>
    </location>
</feature>
<protein>
    <submittedName>
        <fullName evidence="2">ABC transporter, permease protein (Cluster 13, osmolytes)</fullName>
    </submittedName>
</protein>
<feature type="compositionally biased region" description="Basic and acidic residues" evidence="1">
    <location>
        <begin position="173"/>
        <end position="184"/>
    </location>
</feature>